<feature type="compositionally biased region" description="Low complexity" evidence="1">
    <location>
        <begin position="34"/>
        <end position="44"/>
    </location>
</feature>
<organism evidence="2 3">
    <name type="scientific">Salvia divinorum</name>
    <name type="common">Maria pastora</name>
    <name type="synonym">Diviner's sage</name>
    <dbReference type="NCBI Taxonomy" id="28513"/>
    <lineage>
        <taxon>Eukaryota</taxon>
        <taxon>Viridiplantae</taxon>
        <taxon>Streptophyta</taxon>
        <taxon>Embryophyta</taxon>
        <taxon>Tracheophyta</taxon>
        <taxon>Spermatophyta</taxon>
        <taxon>Magnoliopsida</taxon>
        <taxon>eudicotyledons</taxon>
        <taxon>Gunneridae</taxon>
        <taxon>Pentapetalae</taxon>
        <taxon>asterids</taxon>
        <taxon>lamiids</taxon>
        <taxon>Lamiales</taxon>
        <taxon>Lamiaceae</taxon>
        <taxon>Nepetoideae</taxon>
        <taxon>Mentheae</taxon>
        <taxon>Salviinae</taxon>
        <taxon>Salvia</taxon>
        <taxon>Salvia subgen. Calosphace</taxon>
    </lineage>
</organism>
<name>A0ABD1HSW4_SALDI</name>
<evidence type="ECO:0000313" key="3">
    <source>
        <dbReference type="Proteomes" id="UP001567538"/>
    </source>
</evidence>
<sequence>MEPGQIQIRPANIFLLLNPSVRNSHSQSRDAVEPLPSRSSAASSPAIVCPQPIIVVRLRSSAVDAGVGSVEFVVRRRERHSAVSVHPQNLVGSISKFKDYGSRFGADLEQRNRRSPPSFYFYFILCI</sequence>
<evidence type="ECO:0000313" key="2">
    <source>
        <dbReference type="EMBL" id="KAL1559521.1"/>
    </source>
</evidence>
<feature type="region of interest" description="Disordered" evidence="1">
    <location>
        <begin position="25"/>
        <end position="44"/>
    </location>
</feature>
<dbReference type="AlphaFoldDB" id="A0ABD1HSW4"/>
<comment type="caution">
    <text evidence="2">The sequence shown here is derived from an EMBL/GenBank/DDBJ whole genome shotgun (WGS) entry which is preliminary data.</text>
</comment>
<proteinExistence type="predicted"/>
<gene>
    <name evidence="2" type="ORF">AAHA92_09856</name>
</gene>
<evidence type="ECO:0000256" key="1">
    <source>
        <dbReference type="SAM" id="MobiDB-lite"/>
    </source>
</evidence>
<accession>A0ABD1HSW4</accession>
<reference evidence="2 3" key="1">
    <citation type="submission" date="2024-06" db="EMBL/GenBank/DDBJ databases">
        <title>A chromosome level genome sequence of Diviner's sage (Salvia divinorum).</title>
        <authorList>
            <person name="Ford S.A."/>
            <person name="Ro D.-K."/>
            <person name="Ness R.W."/>
            <person name="Phillips M.A."/>
        </authorList>
    </citation>
    <scope>NUCLEOTIDE SEQUENCE [LARGE SCALE GENOMIC DNA]</scope>
    <source>
        <strain evidence="2">SAF-2024a</strain>
        <tissue evidence="2">Leaf</tissue>
    </source>
</reference>
<dbReference type="Proteomes" id="UP001567538">
    <property type="component" value="Unassembled WGS sequence"/>
</dbReference>
<keyword evidence="3" id="KW-1185">Reference proteome</keyword>
<dbReference type="EMBL" id="JBEAFC010000004">
    <property type="protein sequence ID" value="KAL1559521.1"/>
    <property type="molecule type" value="Genomic_DNA"/>
</dbReference>
<protein>
    <submittedName>
        <fullName evidence="2">Uncharacterized protein</fullName>
    </submittedName>
</protein>